<dbReference type="AlphaFoldDB" id="A0A0K1Q3G8"/>
<dbReference type="RefSeq" id="WP_146651292.1">
    <property type="nucleotide sequence ID" value="NZ_CP012333.1"/>
</dbReference>
<evidence type="ECO:0000313" key="2">
    <source>
        <dbReference type="Proteomes" id="UP000064967"/>
    </source>
</evidence>
<dbReference type="KEGG" id="llu:AKJ09_06578"/>
<dbReference type="STRING" id="1391654.AKJ09_06578"/>
<protein>
    <submittedName>
        <fullName evidence="1">Uncharacterized protein</fullName>
    </submittedName>
</protein>
<reference evidence="1 2" key="1">
    <citation type="submission" date="2015-08" db="EMBL/GenBank/DDBJ databases">
        <authorList>
            <person name="Babu N.S."/>
            <person name="Beckwith C.J."/>
            <person name="Beseler K.G."/>
            <person name="Brison A."/>
            <person name="Carone J.V."/>
            <person name="Caskin T.P."/>
            <person name="Diamond M."/>
            <person name="Durham M.E."/>
            <person name="Foxe J.M."/>
            <person name="Go M."/>
            <person name="Henderson B.A."/>
            <person name="Jones I.B."/>
            <person name="McGettigan J.A."/>
            <person name="Micheletti S.J."/>
            <person name="Nasrallah M.E."/>
            <person name="Ortiz D."/>
            <person name="Piller C.R."/>
            <person name="Privatt S.R."/>
            <person name="Schneider S.L."/>
            <person name="Sharp S."/>
            <person name="Smith T.C."/>
            <person name="Stanton J.D."/>
            <person name="Ullery H.E."/>
            <person name="Wilson R.J."/>
            <person name="Serrano M.G."/>
            <person name="Buck G."/>
            <person name="Lee V."/>
            <person name="Wang Y."/>
            <person name="Carvalho R."/>
            <person name="Voegtly L."/>
            <person name="Shi R."/>
            <person name="Duckworth R."/>
            <person name="Johnson A."/>
            <person name="Loviza R."/>
            <person name="Walstead R."/>
            <person name="Shah Z."/>
            <person name="Kiflezghi M."/>
            <person name="Wade K."/>
            <person name="Ball S.L."/>
            <person name="Bradley K.W."/>
            <person name="Asai D.J."/>
            <person name="Bowman C.A."/>
            <person name="Russell D.A."/>
            <person name="Pope W.H."/>
            <person name="Jacobs-Sera D."/>
            <person name="Hendrix R.W."/>
            <person name="Hatfull G.F."/>
        </authorList>
    </citation>
    <scope>NUCLEOTIDE SEQUENCE [LARGE SCALE GENOMIC DNA]</scope>
    <source>
        <strain evidence="1 2">DSM 27648</strain>
    </source>
</reference>
<evidence type="ECO:0000313" key="1">
    <source>
        <dbReference type="EMBL" id="AKU99914.1"/>
    </source>
</evidence>
<organism evidence="1 2">
    <name type="scientific">Labilithrix luteola</name>
    <dbReference type="NCBI Taxonomy" id="1391654"/>
    <lineage>
        <taxon>Bacteria</taxon>
        <taxon>Pseudomonadati</taxon>
        <taxon>Myxococcota</taxon>
        <taxon>Polyangia</taxon>
        <taxon>Polyangiales</taxon>
        <taxon>Labilitrichaceae</taxon>
        <taxon>Labilithrix</taxon>
    </lineage>
</organism>
<dbReference type="Proteomes" id="UP000064967">
    <property type="component" value="Chromosome"/>
</dbReference>
<proteinExistence type="predicted"/>
<keyword evidence="2" id="KW-1185">Reference proteome</keyword>
<accession>A0A0K1Q3G8</accession>
<gene>
    <name evidence="1" type="ORF">AKJ09_06578</name>
</gene>
<dbReference type="EMBL" id="CP012333">
    <property type="protein sequence ID" value="AKU99914.1"/>
    <property type="molecule type" value="Genomic_DNA"/>
</dbReference>
<name>A0A0K1Q3G8_9BACT</name>
<sequence length="210" mass="22905">MTIDAIALKNQTPTLFESEALKQLQTKYAGLLQIKRPDGPYQGTGAWSGNLILAIAAARAKYIEGRMQRGLDQIDRTQKLTDGMNNALEVLAPFAKGYSDSGANDGNIRAALEAAIQELPEGDPLRKKIQDFMDTSCNGKPGAGWDGAMNEQEVSGINLILQDAVKEFDRDSSKKNLELQKMSNDLAQVWQQGASLMKELQDTAMACIRG</sequence>